<proteinExistence type="inferred from homology"/>
<gene>
    <name evidence="7" type="ORF">AcdelDRAFT_3056</name>
</gene>
<feature type="domain" description="D-isomer specific 2-hydroxyacid dehydrogenase NAD-binding" evidence="6">
    <location>
        <begin position="131"/>
        <end position="301"/>
    </location>
</feature>
<dbReference type="GO" id="GO:0051287">
    <property type="term" value="F:NAD binding"/>
    <property type="evidence" value="ECO:0007669"/>
    <property type="project" value="InterPro"/>
</dbReference>
<accession>C5T826</accession>
<evidence type="ECO:0000256" key="1">
    <source>
        <dbReference type="ARBA" id="ARBA00022857"/>
    </source>
</evidence>
<evidence type="ECO:0000259" key="6">
    <source>
        <dbReference type="Pfam" id="PF02826"/>
    </source>
</evidence>
<name>C5T826_ACIDE</name>
<dbReference type="FunFam" id="3.40.50.720:FF:000213">
    <property type="entry name" value="Putative 2-hydroxyacid dehydrogenase"/>
    <property type="match status" value="1"/>
</dbReference>
<evidence type="ECO:0000313" key="7">
    <source>
        <dbReference type="EMBL" id="EER59368.1"/>
    </source>
</evidence>
<sequence>MVSPLSQPAVPCVFHDPSVYCPMKPVLLAITFLSEEHRAQLARSYELIYAPDAAQCAAAIAAHGATVQVVLTIGSIGLNAPQMQALPRLSLVSALGAGFENIDVAHAKAHGIAVANGAGTNDDCVADHAWGLLLAVVRGIPQLDARTRQGVWRTALPLPPGVSHKRMGIIGLGTIGGKIAQRARGFDVEVGYHNRSARPDVPHRYFADVQTLAAWADFLVVATPGGPQTRYLVDAPVLDALGPNGYLVNIARGSVVDTAALAQALREGRIAGAGLDVYESEPQPPEPLVGLDNVVLTPHVAGWSPEAVQASVDRFIENARRHFAGEPMVSPL</sequence>
<dbReference type="InterPro" id="IPR006140">
    <property type="entry name" value="D-isomer_DH_NAD-bd"/>
</dbReference>
<dbReference type="CDD" id="cd12156">
    <property type="entry name" value="HPPR"/>
    <property type="match status" value="1"/>
</dbReference>
<dbReference type="AlphaFoldDB" id="C5T826"/>
<dbReference type="Proteomes" id="UP000003856">
    <property type="component" value="Unassembled WGS sequence"/>
</dbReference>
<dbReference type="PATRIC" id="fig|573060.9.peg.1984"/>
<evidence type="ECO:0000313" key="8">
    <source>
        <dbReference type="Proteomes" id="UP000003856"/>
    </source>
</evidence>
<feature type="domain" description="D-isomer specific 2-hydroxyacid dehydrogenase catalytic" evidence="5">
    <location>
        <begin position="45"/>
        <end position="330"/>
    </location>
</feature>
<keyword evidence="3" id="KW-0520">NAD</keyword>
<dbReference type="SUPFAM" id="SSF51735">
    <property type="entry name" value="NAD(P)-binding Rossmann-fold domains"/>
    <property type="match status" value="1"/>
</dbReference>
<dbReference type="Gene3D" id="3.40.50.720">
    <property type="entry name" value="NAD(P)-binding Rossmann-like Domain"/>
    <property type="match status" value="2"/>
</dbReference>
<comment type="similarity">
    <text evidence="4">Belongs to the D-isomer specific 2-hydroxyacid dehydrogenase family.</text>
</comment>
<evidence type="ECO:0000256" key="4">
    <source>
        <dbReference type="RuleBase" id="RU003719"/>
    </source>
</evidence>
<reference evidence="7 8" key="1">
    <citation type="submission" date="2009-05" db="EMBL/GenBank/DDBJ databases">
        <title>The draft genome of Acidovorax delafieldii 2AN.</title>
        <authorList>
            <consortium name="US DOE Joint Genome Institute (JGI-PGF)"/>
            <person name="Lucas S."/>
            <person name="Copeland A."/>
            <person name="Lapidus A."/>
            <person name="Glavina del Rio T."/>
            <person name="Tice H."/>
            <person name="Bruce D."/>
            <person name="Goodwin L."/>
            <person name="Pitluck S."/>
            <person name="Larimer F."/>
            <person name="Land M.L."/>
            <person name="Hauser L."/>
            <person name="Shelobolina E.S."/>
            <person name="Picardal F."/>
            <person name="Roden E."/>
            <person name="Emerson D."/>
        </authorList>
    </citation>
    <scope>NUCLEOTIDE SEQUENCE [LARGE SCALE GENOMIC DNA]</scope>
    <source>
        <strain evidence="7 8">2AN</strain>
    </source>
</reference>
<keyword evidence="2 4" id="KW-0560">Oxidoreductase</keyword>
<evidence type="ECO:0000256" key="2">
    <source>
        <dbReference type="ARBA" id="ARBA00023002"/>
    </source>
</evidence>
<dbReference type="PANTHER" id="PTHR10996:SF178">
    <property type="entry name" value="2-HYDROXYACID DEHYDROGENASE YGL185C-RELATED"/>
    <property type="match status" value="1"/>
</dbReference>
<dbReference type="EMBL" id="ACQT01000133">
    <property type="protein sequence ID" value="EER59368.1"/>
    <property type="molecule type" value="Genomic_DNA"/>
</dbReference>
<dbReference type="SUPFAM" id="SSF52283">
    <property type="entry name" value="Formate/glycerate dehydrogenase catalytic domain-like"/>
    <property type="match status" value="1"/>
</dbReference>
<dbReference type="PANTHER" id="PTHR10996">
    <property type="entry name" value="2-HYDROXYACID DEHYDROGENASE-RELATED"/>
    <property type="match status" value="1"/>
</dbReference>
<keyword evidence="1" id="KW-0521">NADP</keyword>
<dbReference type="InterPro" id="IPR006139">
    <property type="entry name" value="D-isomer_2_OHA_DH_cat_dom"/>
</dbReference>
<protein>
    <submittedName>
        <fullName evidence="7">D-isomer specific 2-hydroxyacid dehydrogenase NAD-binding</fullName>
    </submittedName>
</protein>
<dbReference type="InterPro" id="IPR050223">
    <property type="entry name" value="D-isomer_2-hydroxyacid_DH"/>
</dbReference>
<dbReference type="Pfam" id="PF00389">
    <property type="entry name" value="2-Hacid_dh"/>
    <property type="match status" value="1"/>
</dbReference>
<comment type="caution">
    <text evidence="7">The sequence shown here is derived from an EMBL/GenBank/DDBJ whole genome shotgun (WGS) entry which is preliminary data.</text>
</comment>
<dbReference type="GO" id="GO:0030267">
    <property type="term" value="F:glyoxylate reductase (NADPH) activity"/>
    <property type="evidence" value="ECO:0007669"/>
    <property type="project" value="TreeGrafter"/>
</dbReference>
<dbReference type="GO" id="GO:0016618">
    <property type="term" value="F:hydroxypyruvate reductase [NAD(P)H] activity"/>
    <property type="evidence" value="ECO:0007669"/>
    <property type="project" value="TreeGrafter"/>
</dbReference>
<dbReference type="InterPro" id="IPR036291">
    <property type="entry name" value="NAD(P)-bd_dom_sf"/>
</dbReference>
<evidence type="ECO:0000256" key="3">
    <source>
        <dbReference type="ARBA" id="ARBA00023027"/>
    </source>
</evidence>
<evidence type="ECO:0000259" key="5">
    <source>
        <dbReference type="Pfam" id="PF00389"/>
    </source>
</evidence>
<organism evidence="7 8">
    <name type="scientific">Acidovorax delafieldii 2AN</name>
    <dbReference type="NCBI Taxonomy" id="573060"/>
    <lineage>
        <taxon>Bacteria</taxon>
        <taxon>Pseudomonadati</taxon>
        <taxon>Pseudomonadota</taxon>
        <taxon>Betaproteobacteria</taxon>
        <taxon>Burkholderiales</taxon>
        <taxon>Comamonadaceae</taxon>
        <taxon>Acidovorax</taxon>
    </lineage>
</organism>
<keyword evidence="8" id="KW-1185">Reference proteome</keyword>
<dbReference type="Pfam" id="PF02826">
    <property type="entry name" value="2-Hacid_dh_C"/>
    <property type="match status" value="1"/>
</dbReference>
<dbReference type="GO" id="GO:0005829">
    <property type="term" value="C:cytosol"/>
    <property type="evidence" value="ECO:0007669"/>
    <property type="project" value="TreeGrafter"/>
</dbReference>